<dbReference type="AlphaFoldDB" id="A0A6L4WY92"/>
<dbReference type="SUPFAM" id="SSF47598">
    <property type="entry name" value="Ribbon-helix-helix"/>
    <property type="match status" value="1"/>
</dbReference>
<dbReference type="Proteomes" id="UP000482084">
    <property type="component" value="Unassembled WGS sequence"/>
</dbReference>
<evidence type="ECO:0000313" key="1">
    <source>
        <dbReference type="EMBL" id="KAB8286937.1"/>
    </source>
</evidence>
<dbReference type="EMBL" id="WHZX01000010">
    <property type="protein sequence ID" value="NEG72541.1"/>
    <property type="molecule type" value="Genomic_DNA"/>
</dbReference>
<organism evidence="1 4">
    <name type="scientific">Bifidobacterium ramosum</name>
    <dbReference type="NCBI Taxonomy" id="1798158"/>
    <lineage>
        <taxon>Bacteria</taxon>
        <taxon>Bacillati</taxon>
        <taxon>Actinomycetota</taxon>
        <taxon>Actinomycetes</taxon>
        <taxon>Bifidobacteriales</taxon>
        <taxon>Bifidobacteriaceae</taxon>
        <taxon>Bifidobacterium</taxon>
    </lineage>
</organism>
<evidence type="ECO:0000313" key="4">
    <source>
        <dbReference type="Proteomes" id="UP000482084"/>
    </source>
</evidence>
<protein>
    <recommendedName>
        <fullName evidence="5">Ribbon-helix-helix protein CopG domain-containing protein</fullName>
    </recommendedName>
</protein>
<reference evidence="1 4" key="2">
    <citation type="submission" date="2019-10" db="EMBL/GenBank/DDBJ databases">
        <title>Characterization of the phylogenetic diversity of two novel species belonging to the genus Bifidobacterium: Bifidobacterium cebidarum sp. nov. and Bifidobacterium leontopitheci sp. nov.</title>
        <authorList>
            <person name="Lugli G.A."/>
            <person name="Duranti S."/>
            <person name="Milani C."/>
            <person name="Turroni F."/>
            <person name="Ventura M."/>
        </authorList>
    </citation>
    <scope>NUCLEOTIDE SEQUENCE [LARGE SCALE GENOMIC DNA]</scope>
    <source>
        <strain evidence="1 4">DSM 100688</strain>
    </source>
</reference>
<dbReference type="EMBL" id="WBSM01000013">
    <property type="protein sequence ID" value="KAB8286937.1"/>
    <property type="molecule type" value="Genomic_DNA"/>
</dbReference>
<proteinExistence type="predicted"/>
<accession>A0A6L4WY92</accession>
<dbReference type="GO" id="GO:0006355">
    <property type="term" value="P:regulation of DNA-templated transcription"/>
    <property type="evidence" value="ECO:0007669"/>
    <property type="project" value="InterPro"/>
</dbReference>
<evidence type="ECO:0000313" key="2">
    <source>
        <dbReference type="EMBL" id="NEG72541.1"/>
    </source>
</evidence>
<keyword evidence="4" id="KW-1185">Reference proteome</keyword>
<evidence type="ECO:0000313" key="3">
    <source>
        <dbReference type="Proteomes" id="UP000469943"/>
    </source>
</evidence>
<dbReference type="RefSeq" id="WP_152359049.1">
    <property type="nucleotide sequence ID" value="NZ_WBSM01000013.1"/>
</dbReference>
<dbReference type="OrthoDB" id="3237992at2"/>
<name>A0A6L4WY92_9BIFI</name>
<evidence type="ECO:0008006" key="5">
    <source>
        <dbReference type="Google" id="ProtNLM"/>
    </source>
</evidence>
<comment type="caution">
    <text evidence="1">The sequence shown here is derived from an EMBL/GenBank/DDBJ whole genome shotgun (WGS) entry which is preliminary data.</text>
</comment>
<dbReference type="Proteomes" id="UP000469943">
    <property type="component" value="Unassembled WGS sequence"/>
</dbReference>
<gene>
    <name evidence="1" type="ORF">DSM100688_2050</name>
    <name evidence="2" type="ORF">GFD24_10065</name>
</gene>
<dbReference type="InterPro" id="IPR010985">
    <property type="entry name" value="Ribbon_hlx_hlx"/>
</dbReference>
<reference evidence="2 3" key="1">
    <citation type="submission" date="2019-10" db="EMBL/GenBank/DDBJ databases">
        <title>Bifidobacterium from non-human primates.</title>
        <authorList>
            <person name="Modesto M."/>
        </authorList>
    </citation>
    <scope>NUCLEOTIDE SEQUENCE [LARGE SCALE GENOMIC DNA]</scope>
    <source>
        <strain evidence="2 3">TREM</strain>
    </source>
</reference>
<sequence length="122" mass="14326">MVYYHHGVPIYEDSDFPPEVAARFQQAVEEAERGYDIDFSEEATEQRIREGKAWRRELTPQERKWLRRGRPLKIGRVRADKIMQFRIDPDGEQRVKQYAKQHGMKVSEAIRALIEQGLAAAK</sequence>